<comment type="similarity">
    <text evidence="2">Belongs to the DadA oxidoreductase family.</text>
</comment>
<evidence type="ECO:0000256" key="3">
    <source>
        <dbReference type="ARBA" id="ARBA00022630"/>
    </source>
</evidence>
<evidence type="ECO:0000313" key="6">
    <source>
        <dbReference type="EMBL" id="QDU36955.1"/>
    </source>
</evidence>
<evidence type="ECO:0000259" key="5">
    <source>
        <dbReference type="Pfam" id="PF01266"/>
    </source>
</evidence>
<dbReference type="Pfam" id="PF01266">
    <property type="entry name" value="DAO"/>
    <property type="match status" value="1"/>
</dbReference>
<evidence type="ECO:0000256" key="2">
    <source>
        <dbReference type="ARBA" id="ARBA00009410"/>
    </source>
</evidence>
<dbReference type="AlphaFoldDB" id="A0A517Z3A8"/>
<keyword evidence="3" id="KW-0285">Flavoprotein</keyword>
<keyword evidence="4" id="KW-0560">Oxidoreductase</keyword>
<proteinExistence type="inferred from homology"/>
<comment type="cofactor">
    <cofactor evidence="1">
        <name>FAD</name>
        <dbReference type="ChEBI" id="CHEBI:57692"/>
    </cofactor>
</comment>
<dbReference type="InterPro" id="IPR017741">
    <property type="entry name" value="FAD-dependent_OxRdtase_HpnW"/>
</dbReference>
<dbReference type="PANTHER" id="PTHR13847">
    <property type="entry name" value="SARCOSINE DEHYDROGENASE-RELATED"/>
    <property type="match status" value="1"/>
</dbReference>
<dbReference type="EMBL" id="CP036275">
    <property type="protein sequence ID" value="QDU36955.1"/>
    <property type="molecule type" value="Genomic_DNA"/>
</dbReference>
<name>A0A517Z3A8_9PLAN</name>
<sequence length="384" mass="42919">MKTPCDIAVIGAGILGLAHAWTAAKRGLRVALFERSPRAIGASIRNFGMIWPIGQPEGSPRETALLSRARWLELRDTSGLWVNECGSIHLAYRPDELAVLEEFASQHRDSGDDLRMLSRDEVIARSPAANPEGLLGGLWSGTELCVNPRTIIGQMPEFLHERYGVELQFLTPITKVDGSTIIAADGRTWQADRTIVCSGSDFETLFPETFREAPLKLCKLQMLRTPTQPDDWRIGPHLAGGLTLRHYTSFRDCPSLPALCERIERETPELNRYGIHVMASQNDAGHVILGDSHEYDDDISPFDRPEIDDLILRELRRMIRLPDWSIAERWHGIYAKYSDGLVFEAEPQPGVNVVVAPGGAGMTLSFGLAEQQWMRWAGPNRMEI</sequence>
<dbReference type="NCBIfam" id="TIGR03364">
    <property type="entry name" value="HpnW_proposed"/>
    <property type="match status" value="1"/>
</dbReference>
<dbReference type="InterPro" id="IPR006076">
    <property type="entry name" value="FAD-dep_OxRdtase"/>
</dbReference>
<reference evidence="6 7" key="1">
    <citation type="submission" date="2019-02" db="EMBL/GenBank/DDBJ databases">
        <title>Deep-cultivation of Planctomycetes and their phenomic and genomic characterization uncovers novel biology.</title>
        <authorList>
            <person name="Wiegand S."/>
            <person name="Jogler M."/>
            <person name="Boedeker C."/>
            <person name="Pinto D."/>
            <person name="Vollmers J."/>
            <person name="Rivas-Marin E."/>
            <person name="Kohn T."/>
            <person name="Peeters S.H."/>
            <person name="Heuer A."/>
            <person name="Rast P."/>
            <person name="Oberbeckmann S."/>
            <person name="Bunk B."/>
            <person name="Jeske O."/>
            <person name="Meyerdierks A."/>
            <person name="Storesund J.E."/>
            <person name="Kallscheuer N."/>
            <person name="Luecker S."/>
            <person name="Lage O.M."/>
            <person name="Pohl T."/>
            <person name="Merkel B.J."/>
            <person name="Hornburger P."/>
            <person name="Mueller R.-W."/>
            <person name="Bruemmer F."/>
            <person name="Labrenz M."/>
            <person name="Spormann A.M."/>
            <person name="Op den Camp H."/>
            <person name="Overmann J."/>
            <person name="Amann R."/>
            <person name="Jetten M.S.M."/>
            <person name="Mascher T."/>
            <person name="Medema M.H."/>
            <person name="Devos D.P."/>
            <person name="Kaster A.-K."/>
            <person name="Ovreas L."/>
            <person name="Rohde M."/>
            <person name="Galperin M.Y."/>
            <person name="Jogler C."/>
        </authorList>
    </citation>
    <scope>NUCLEOTIDE SEQUENCE [LARGE SCALE GENOMIC DNA]</scope>
    <source>
        <strain evidence="6 7">Mal4</strain>
    </source>
</reference>
<dbReference type="InterPro" id="IPR036188">
    <property type="entry name" value="FAD/NAD-bd_sf"/>
</dbReference>
<dbReference type="GO" id="GO:0005737">
    <property type="term" value="C:cytoplasm"/>
    <property type="evidence" value="ECO:0007669"/>
    <property type="project" value="TreeGrafter"/>
</dbReference>
<gene>
    <name evidence="6" type="ORF">Mal4_12580</name>
</gene>
<keyword evidence="7" id="KW-1185">Reference proteome</keyword>
<evidence type="ECO:0000313" key="7">
    <source>
        <dbReference type="Proteomes" id="UP000320496"/>
    </source>
</evidence>
<dbReference type="RefSeq" id="WP_145367570.1">
    <property type="nucleotide sequence ID" value="NZ_CP036275.1"/>
</dbReference>
<dbReference type="GO" id="GO:0016491">
    <property type="term" value="F:oxidoreductase activity"/>
    <property type="evidence" value="ECO:0007669"/>
    <property type="project" value="UniProtKB-KW"/>
</dbReference>
<evidence type="ECO:0000256" key="4">
    <source>
        <dbReference type="ARBA" id="ARBA00023002"/>
    </source>
</evidence>
<accession>A0A517Z3A8</accession>
<organism evidence="6 7">
    <name type="scientific">Maioricimonas rarisocia</name>
    <dbReference type="NCBI Taxonomy" id="2528026"/>
    <lineage>
        <taxon>Bacteria</taxon>
        <taxon>Pseudomonadati</taxon>
        <taxon>Planctomycetota</taxon>
        <taxon>Planctomycetia</taxon>
        <taxon>Planctomycetales</taxon>
        <taxon>Planctomycetaceae</taxon>
        <taxon>Maioricimonas</taxon>
    </lineage>
</organism>
<dbReference type="Gene3D" id="3.50.50.60">
    <property type="entry name" value="FAD/NAD(P)-binding domain"/>
    <property type="match status" value="1"/>
</dbReference>
<dbReference type="KEGG" id="mri:Mal4_12580"/>
<dbReference type="PANTHER" id="PTHR13847:SF286">
    <property type="entry name" value="D-AMINO ACID DEHYDROGENASE"/>
    <property type="match status" value="1"/>
</dbReference>
<protein>
    <submittedName>
        <fullName evidence="6">N-methyltryptophan oxidase</fullName>
    </submittedName>
</protein>
<dbReference type="SUPFAM" id="SSF51905">
    <property type="entry name" value="FAD/NAD(P)-binding domain"/>
    <property type="match status" value="1"/>
</dbReference>
<evidence type="ECO:0000256" key="1">
    <source>
        <dbReference type="ARBA" id="ARBA00001974"/>
    </source>
</evidence>
<dbReference type="Proteomes" id="UP000320496">
    <property type="component" value="Chromosome"/>
</dbReference>
<dbReference type="OrthoDB" id="9799943at2"/>
<feature type="domain" description="FAD dependent oxidoreductase" evidence="5">
    <location>
        <begin position="6"/>
        <end position="370"/>
    </location>
</feature>
<dbReference type="Gene3D" id="3.30.9.10">
    <property type="entry name" value="D-Amino Acid Oxidase, subunit A, domain 2"/>
    <property type="match status" value="1"/>
</dbReference>